<name>A0A210PT93_MIZYE</name>
<dbReference type="InterPro" id="IPR048913">
    <property type="entry name" value="BetaGal_gal-bd"/>
</dbReference>
<dbReference type="Proteomes" id="UP000242188">
    <property type="component" value="Unassembled WGS sequence"/>
</dbReference>
<evidence type="ECO:0000259" key="4">
    <source>
        <dbReference type="Pfam" id="PF01301"/>
    </source>
</evidence>
<dbReference type="PRINTS" id="PR00742">
    <property type="entry name" value="GLHYDRLASE35"/>
</dbReference>
<evidence type="ECO:0000256" key="3">
    <source>
        <dbReference type="ARBA" id="ARBA00023295"/>
    </source>
</evidence>
<dbReference type="Pfam" id="PF01301">
    <property type="entry name" value="Glyco_hydro_35"/>
    <property type="match status" value="1"/>
</dbReference>
<organism evidence="7 8">
    <name type="scientific">Mizuhopecten yessoensis</name>
    <name type="common">Japanese scallop</name>
    <name type="synonym">Patinopecten yessoensis</name>
    <dbReference type="NCBI Taxonomy" id="6573"/>
    <lineage>
        <taxon>Eukaryota</taxon>
        <taxon>Metazoa</taxon>
        <taxon>Spiralia</taxon>
        <taxon>Lophotrochozoa</taxon>
        <taxon>Mollusca</taxon>
        <taxon>Bivalvia</taxon>
        <taxon>Autobranchia</taxon>
        <taxon>Pteriomorphia</taxon>
        <taxon>Pectinida</taxon>
        <taxon>Pectinoidea</taxon>
        <taxon>Pectinidae</taxon>
        <taxon>Mizuhopecten</taxon>
    </lineage>
</organism>
<comment type="similarity">
    <text evidence="1">Belongs to the glycosyl hydrolase 35 family.</text>
</comment>
<proteinExistence type="inferred from homology"/>
<feature type="domain" description="Beta-galactosidase galactose-binding" evidence="6">
    <location>
        <begin position="412"/>
        <end position="471"/>
    </location>
</feature>
<dbReference type="InterPro" id="IPR031330">
    <property type="entry name" value="Gly_Hdrlase_35_cat"/>
</dbReference>
<dbReference type="InterPro" id="IPR001944">
    <property type="entry name" value="Glycoside_Hdrlase_35"/>
</dbReference>
<dbReference type="EMBL" id="NEDP02005515">
    <property type="protein sequence ID" value="OWF39674.1"/>
    <property type="molecule type" value="Genomic_DNA"/>
</dbReference>
<evidence type="ECO:0000259" key="6">
    <source>
        <dbReference type="Pfam" id="PF21467"/>
    </source>
</evidence>
<dbReference type="Pfam" id="PF21467">
    <property type="entry name" value="BetaGal_gal-bd"/>
    <property type="match status" value="1"/>
</dbReference>
<dbReference type="STRING" id="6573.A0A210PT93"/>
<dbReference type="Pfam" id="PF21317">
    <property type="entry name" value="BetaGal_ABD_1"/>
    <property type="match status" value="1"/>
</dbReference>
<dbReference type="AlphaFoldDB" id="A0A210PT93"/>
<dbReference type="SUPFAM" id="SSF51445">
    <property type="entry name" value="(Trans)glycosidases"/>
    <property type="match status" value="1"/>
</dbReference>
<dbReference type="SUPFAM" id="SSF49785">
    <property type="entry name" value="Galactose-binding domain-like"/>
    <property type="match status" value="1"/>
</dbReference>
<feature type="domain" description="Glycoside hydrolase 35 catalytic" evidence="4">
    <location>
        <begin position="1"/>
        <end position="215"/>
    </location>
</feature>
<evidence type="ECO:0000256" key="2">
    <source>
        <dbReference type="ARBA" id="ARBA00022801"/>
    </source>
</evidence>
<evidence type="ECO:0000259" key="5">
    <source>
        <dbReference type="Pfam" id="PF21317"/>
    </source>
</evidence>
<evidence type="ECO:0000313" key="8">
    <source>
        <dbReference type="Proteomes" id="UP000242188"/>
    </source>
</evidence>
<sequence>MEVRTDYDGYMSAVNNFFTYLMPLIAQKQHSQGGPIIAVQIEHQYGSFSEDTEHLQNLKKLMVQLGVREMMLTSDGWRDDNKLGMAVAPFHDAALPTVSISNIEEGKPAFDHIRGLSPDFPLFVSSFWSGANNYWGESFNSGSTLTEFTSNLEEILNTGASVNFYMFHGGTNFDSTAGASDRHGYRPGITSYDYDAPLTEWGAITPKFKAITEMLLKYDYIRPEDLVLSDISRVPQKTAYGSVEIQAYLSFENMLSRVKDVQRSRLLLTMEELKRGQRSGFILYRSTIPSATILRLTDKPRDRLQLMLNGINMEKVFDWTTADFHTTDVSSESIFTNNTLDLLIENAGRVSEVKQGSKWLDMQRKGLHGDVLVDRHAIEHWSIYSLDFSTNYINRIRTFDNWKPFASPGLVPAMYRAELYIDQPPTDTFLSLAGWQKGMVFVNSHMVGRYWSVGPQRFLYVPSSFLKRGVNSILIFEQHKAGSTIYFSDKPSIGKMMATEKN</sequence>
<dbReference type="OrthoDB" id="1657402at2759"/>
<dbReference type="InterPro" id="IPR048912">
    <property type="entry name" value="BetaGal1-like_ABD1"/>
</dbReference>
<comment type="caution">
    <text evidence="7">The sequence shown here is derived from an EMBL/GenBank/DDBJ whole genome shotgun (WGS) entry which is preliminary data.</text>
</comment>
<dbReference type="PANTHER" id="PTHR23421">
    <property type="entry name" value="BETA-GALACTOSIDASE RELATED"/>
    <property type="match status" value="1"/>
</dbReference>
<dbReference type="InterPro" id="IPR008979">
    <property type="entry name" value="Galactose-bd-like_sf"/>
</dbReference>
<reference evidence="7 8" key="1">
    <citation type="journal article" date="2017" name="Nat. Ecol. Evol.">
        <title>Scallop genome provides insights into evolution of bilaterian karyotype and development.</title>
        <authorList>
            <person name="Wang S."/>
            <person name="Zhang J."/>
            <person name="Jiao W."/>
            <person name="Li J."/>
            <person name="Xun X."/>
            <person name="Sun Y."/>
            <person name="Guo X."/>
            <person name="Huan P."/>
            <person name="Dong B."/>
            <person name="Zhang L."/>
            <person name="Hu X."/>
            <person name="Sun X."/>
            <person name="Wang J."/>
            <person name="Zhao C."/>
            <person name="Wang Y."/>
            <person name="Wang D."/>
            <person name="Huang X."/>
            <person name="Wang R."/>
            <person name="Lv J."/>
            <person name="Li Y."/>
            <person name="Zhang Z."/>
            <person name="Liu B."/>
            <person name="Lu W."/>
            <person name="Hui Y."/>
            <person name="Liang J."/>
            <person name="Zhou Z."/>
            <person name="Hou R."/>
            <person name="Li X."/>
            <person name="Liu Y."/>
            <person name="Li H."/>
            <person name="Ning X."/>
            <person name="Lin Y."/>
            <person name="Zhao L."/>
            <person name="Xing Q."/>
            <person name="Dou J."/>
            <person name="Li Y."/>
            <person name="Mao J."/>
            <person name="Guo H."/>
            <person name="Dou H."/>
            <person name="Li T."/>
            <person name="Mu C."/>
            <person name="Jiang W."/>
            <person name="Fu Q."/>
            <person name="Fu X."/>
            <person name="Miao Y."/>
            <person name="Liu J."/>
            <person name="Yu Q."/>
            <person name="Li R."/>
            <person name="Liao H."/>
            <person name="Li X."/>
            <person name="Kong Y."/>
            <person name="Jiang Z."/>
            <person name="Chourrout D."/>
            <person name="Li R."/>
            <person name="Bao Z."/>
        </authorList>
    </citation>
    <scope>NUCLEOTIDE SEQUENCE [LARGE SCALE GENOMIC DNA]</scope>
    <source>
        <strain evidence="7 8">PY_sf001</strain>
    </source>
</reference>
<keyword evidence="8" id="KW-1185">Reference proteome</keyword>
<keyword evidence="3" id="KW-0326">Glycosidase</keyword>
<protein>
    <submittedName>
        <fullName evidence="7">Beta-galactosidase-1-like protein 2</fullName>
    </submittedName>
</protein>
<evidence type="ECO:0000313" key="7">
    <source>
        <dbReference type="EMBL" id="OWF39674.1"/>
    </source>
</evidence>
<gene>
    <name evidence="7" type="ORF">KP79_PYT19096</name>
</gene>
<evidence type="ECO:0000256" key="1">
    <source>
        <dbReference type="ARBA" id="ARBA00009809"/>
    </source>
</evidence>
<dbReference type="Gene3D" id="2.60.120.260">
    <property type="entry name" value="Galactose-binding domain-like"/>
    <property type="match status" value="2"/>
</dbReference>
<dbReference type="InterPro" id="IPR017853">
    <property type="entry name" value="GH"/>
</dbReference>
<dbReference type="GO" id="GO:0004553">
    <property type="term" value="F:hydrolase activity, hydrolyzing O-glycosyl compounds"/>
    <property type="evidence" value="ECO:0007669"/>
    <property type="project" value="InterPro"/>
</dbReference>
<dbReference type="Gene3D" id="3.20.20.80">
    <property type="entry name" value="Glycosidases"/>
    <property type="match status" value="1"/>
</dbReference>
<accession>A0A210PT93</accession>
<feature type="domain" description="Beta-galactosidase 1-like first all-beta" evidence="5">
    <location>
        <begin position="268"/>
        <end position="387"/>
    </location>
</feature>
<dbReference type="GO" id="GO:0005975">
    <property type="term" value="P:carbohydrate metabolic process"/>
    <property type="evidence" value="ECO:0007669"/>
    <property type="project" value="InterPro"/>
</dbReference>
<keyword evidence="2" id="KW-0378">Hydrolase</keyword>